<dbReference type="AlphaFoldDB" id="A0A9D5C879"/>
<gene>
    <name evidence="1" type="ORF">J5N97_024847</name>
</gene>
<accession>A0A9D5C879</accession>
<evidence type="ECO:0000313" key="2">
    <source>
        <dbReference type="Proteomes" id="UP001085076"/>
    </source>
</evidence>
<dbReference type="OrthoDB" id="785811at2759"/>
<proteinExistence type="predicted"/>
<reference evidence="1" key="1">
    <citation type="submission" date="2021-03" db="EMBL/GenBank/DDBJ databases">
        <authorList>
            <person name="Li Z."/>
            <person name="Yang C."/>
        </authorList>
    </citation>
    <scope>NUCLEOTIDE SEQUENCE</scope>
    <source>
        <strain evidence="1">Dzin_1.0</strain>
        <tissue evidence="1">Leaf</tissue>
    </source>
</reference>
<organism evidence="1 2">
    <name type="scientific">Dioscorea zingiberensis</name>
    <dbReference type="NCBI Taxonomy" id="325984"/>
    <lineage>
        <taxon>Eukaryota</taxon>
        <taxon>Viridiplantae</taxon>
        <taxon>Streptophyta</taxon>
        <taxon>Embryophyta</taxon>
        <taxon>Tracheophyta</taxon>
        <taxon>Spermatophyta</taxon>
        <taxon>Magnoliopsida</taxon>
        <taxon>Liliopsida</taxon>
        <taxon>Dioscoreales</taxon>
        <taxon>Dioscoreaceae</taxon>
        <taxon>Dioscorea</taxon>
    </lineage>
</organism>
<protein>
    <submittedName>
        <fullName evidence="1">Uncharacterized protein</fullName>
    </submittedName>
</protein>
<reference evidence="1" key="2">
    <citation type="journal article" date="2022" name="Hortic Res">
        <title>The genome of Dioscorea zingiberensis sheds light on the biosynthesis, origin and evolution of the medicinally important diosgenin saponins.</title>
        <authorList>
            <person name="Li Y."/>
            <person name="Tan C."/>
            <person name="Li Z."/>
            <person name="Guo J."/>
            <person name="Li S."/>
            <person name="Chen X."/>
            <person name="Wang C."/>
            <person name="Dai X."/>
            <person name="Yang H."/>
            <person name="Song W."/>
            <person name="Hou L."/>
            <person name="Xu J."/>
            <person name="Tong Z."/>
            <person name="Xu A."/>
            <person name="Yuan X."/>
            <person name="Wang W."/>
            <person name="Yang Q."/>
            <person name="Chen L."/>
            <person name="Sun Z."/>
            <person name="Wang K."/>
            <person name="Pan B."/>
            <person name="Chen J."/>
            <person name="Bao Y."/>
            <person name="Liu F."/>
            <person name="Qi X."/>
            <person name="Gang D.R."/>
            <person name="Wen J."/>
            <person name="Li J."/>
        </authorList>
    </citation>
    <scope>NUCLEOTIDE SEQUENCE</scope>
    <source>
        <strain evidence="1">Dzin_1.0</strain>
    </source>
</reference>
<comment type="caution">
    <text evidence="1">The sequence shown here is derived from an EMBL/GenBank/DDBJ whole genome shotgun (WGS) entry which is preliminary data.</text>
</comment>
<dbReference type="EMBL" id="JAGGNH010000007">
    <property type="protein sequence ID" value="KAJ0967930.1"/>
    <property type="molecule type" value="Genomic_DNA"/>
</dbReference>
<sequence>MILGSYRGWQRLGKESGTSLCQGIEGTLMVEDIVLCKIYQKATSLKELEQRAAMEADARASQSCISAADTLSSSENEHFQKPLIVDENRVKAKEEELQKEEEQYVSLAPGSSVNLPEIQVPKHNMDWMQDPFLTQLRSPWLEQWSPLANMLNF</sequence>
<dbReference type="Proteomes" id="UP001085076">
    <property type="component" value="Miscellaneous, Linkage group lg07"/>
</dbReference>
<name>A0A9D5C879_9LILI</name>
<evidence type="ECO:0000313" key="1">
    <source>
        <dbReference type="EMBL" id="KAJ0967930.1"/>
    </source>
</evidence>
<keyword evidence="2" id="KW-1185">Reference proteome</keyword>